<evidence type="ECO:0000313" key="10">
    <source>
        <dbReference type="EMBL" id="KAI6650960.1"/>
    </source>
</evidence>
<evidence type="ECO:0000256" key="9">
    <source>
        <dbReference type="SAM" id="Phobius"/>
    </source>
</evidence>
<evidence type="ECO:0000256" key="3">
    <source>
        <dbReference type="ARBA" id="ARBA00022448"/>
    </source>
</evidence>
<evidence type="ECO:0000256" key="5">
    <source>
        <dbReference type="ARBA" id="ARBA00022989"/>
    </source>
</evidence>
<comment type="caution">
    <text evidence="10">The sequence shown here is derived from an EMBL/GenBank/DDBJ whole genome shotgun (WGS) entry which is preliminary data.</text>
</comment>
<evidence type="ECO:0000256" key="6">
    <source>
        <dbReference type="ARBA" id="ARBA00023136"/>
    </source>
</evidence>
<keyword evidence="4 7" id="KW-0812">Transmembrane</keyword>
<dbReference type="SUPFAM" id="SSF81338">
    <property type="entry name" value="Aquaporin-like"/>
    <property type="match status" value="1"/>
</dbReference>
<keyword evidence="5 9" id="KW-1133">Transmembrane helix</keyword>
<dbReference type="Pfam" id="PF00230">
    <property type="entry name" value="MIP"/>
    <property type="match status" value="1"/>
</dbReference>
<evidence type="ECO:0000256" key="7">
    <source>
        <dbReference type="RuleBase" id="RU000477"/>
    </source>
</evidence>
<dbReference type="EMBL" id="JAKMXF010000309">
    <property type="protein sequence ID" value="KAI6650960.1"/>
    <property type="molecule type" value="Genomic_DNA"/>
</dbReference>
<name>A0AAV7JRH9_9METZ</name>
<dbReference type="InterPro" id="IPR022357">
    <property type="entry name" value="MIP_CS"/>
</dbReference>
<protein>
    <submittedName>
        <fullName evidence="10">Aquaporin-9-like</fullName>
    </submittedName>
</protein>
<evidence type="ECO:0000256" key="4">
    <source>
        <dbReference type="ARBA" id="ARBA00022692"/>
    </source>
</evidence>
<keyword evidence="3 7" id="KW-0813">Transport</keyword>
<dbReference type="PANTHER" id="PTHR43829:SF9">
    <property type="entry name" value="AQUAPORIN-9"/>
    <property type="match status" value="1"/>
</dbReference>
<dbReference type="PRINTS" id="PR00783">
    <property type="entry name" value="MINTRINSICP"/>
</dbReference>
<dbReference type="Gene3D" id="1.20.1080.10">
    <property type="entry name" value="Glycerol uptake facilitator protein"/>
    <property type="match status" value="1"/>
</dbReference>
<feature type="transmembrane region" description="Helical" evidence="9">
    <location>
        <begin position="54"/>
        <end position="73"/>
    </location>
</feature>
<sequence length="337" mass="38610">MEEVEPTVPYNERPERFLLFEYNRPAVLWYPFKVFEWAWKKIMRFVGPEYMAEYWATIMLISFPIASVAQVFYSQNQTTFWIGATWGTTVGVIFGMYTALGVSGAQMNPAVTLSLAIVGRFPWRKVPFYWLAQYLGAFTAAVIVYLYYYSAMNNFDGGSREFNGVNETYRVWVTSPQPHVGNLNNMWDQFWSTFLLQFLTLAIFDKPNAGVPHYLRPIGVSLILFTLNVCFQYNCGAAMNPVRDFPPRCFVALFWGAEVFRVHDFYFYVPILGPMIGGPVGTIAYIFFIETHHYPAHKPQLAQQGSSKISPVRNGKHDEGNNIQMTAIKDDSADNNL</sequence>
<dbReference type="GO" id="GO:0016323">
    <property type="term" value="C:basolateral plasma membrane"/>
    <property type="evidence" value="ECO:0007669"/>
    <property type="project" value="TreeGrafter"/>
</dbReference>
<evidence type="ECO:0000256" key="8">
    <source>
        <dbReference type="SAM" id="MobiDB-lite"/>
    </source>
</evidence>
<dbReference type="PROSITE" id="PS00221">
    <property type="entry name" value="MIP"/>
    <property type="match status" value="1"/>
</dbReference>
<proteinExistence type="inferred from homology"/>
<dbReference type="GO" id="GO:0015254">
    <property type="term" value="F:glycerol channel activity"/>
    <property type="evidence" value="ECO:0007669"/>
    <property type="project" value="TreeGrafter"/>
</dbReference>
<gene>
    <name evidence="10" type="ORF">LOD99_5799</name>
</gene>
<comment type="subcellular location">
    <subcellularLocation>
        <location evidence="1">Membrane</location>
        <topology evidence="1">Multi-pass membrane protein</topology>
    </subcellularLocation>
</comment>
<keyword evidence="6 9" id="KW-0472">Membrane</keyword>
<comment type="similarity">
    <text evidence="2 7">Belongs to the MIP/aquaporin (TC 1.A.8) family.</text>
</comment>
<feature type="transmembrane region" description="Helical" evidence="9">
    <location>
        <begin position="80"/>
        <end position="100"/>
    </location>
</feature>
<evidence type="ECO:0000256" key="1">
    <source>
        <dbReference type="ARBA" id="ARBA00004141"/>
    </source>
</evidence>
<evidence type="ECO:0000256" key="2">
    <source>
        <dbReference type="ARBA" id="ARBA00006175"/>
    </source>
</evidence>
<feature type="region of interest" description="Disordered" evidence="8">
    <location>
        <begin position="305"/>
        <end position="337"/>
    </location>
</feature>
<organism evidence="10 11">
    <name type="scientific">Oopsacas minuta</name>
    <dbReference type="NCBI Taxonomy" id="111878"/>
    <lineage>
        <taxon>Eukaryota</taxon>
        <taxon>Metazoa</taxon>
        <taxon>Porifera</taxon>
        <taxon>Hexactinellida</taxon>
        <taxon>Hexasterophora</taxon>
        <taxon>Lyssacinosida</taxon>
        <taxon>Leucopsacidae</taxon>
        <taxon>Oopsacas</taxon>
    </lineage>
</organism>
<dbReference type="PANTHER" id="PTHR43829">
    <property type="entry name" value="AQUAPORIN OR AQUAGLYCEROPORIN RELATED"/>
    <property type="match status" value="1"/>
</dbReference>
<feature type="compositionally biased region" description="Basic and acidic residues" evidence="8">
    <location>
        <begin position="328"/>
        <end position="337"/>
    </location>
</feature>
<feature type="transmembrane region" description="Helical" evidence="9">
    <location>
        <begin position="128"/>
        <end position="148"/>
    </location>
</feature>
<dbReference type="InterPro" id="IPR000425">
    <property type="entry name" value="MIP"/>
</dbReference>
<reference evidence="10 11" key="1">
    <citation type="journal article" date="2023" name="BMC Biol.">
        <title>The compact genome of the sponge Oopsacas minuta (Hexactinellida) is lacking key metazoan core genes.</title>
        <authorList>
            <person name="Santini S."/>
            <person name="Schenkelaars Q."/>
            <person name="Jourda C."/>
            <person name="Duchesne M."/>
            <person name="Belahbib H."/>
            <person name="Rocher C."/>
            <person name="Selva M."/>
            <person name="Riesgo A."/>
            <person name="Vervoort M."/>
            <person name="Leys S.P."/>
            <person name="Kodjabachian L."/>
            <person name="Le Bivic A."/>
            <person name="Borchiellini C."/>
            <person name="Claverie J.M."/>
            <person name="Renard E."/>
        </authorList>
    </citation>
    <scope>NUCLEOTIDE SEQUENCE [LARGE SCALE GENOMIC DNA]</scope>
    <source>
        <strain evidence="10">SPO-2</strain>
    </source>
</reference>
<dbReference type="Proteomes" id="UP001165289">
    <property type="component" value="Unassembled WGS sequence"/>
</dbReference>
<dbReference type="AlphaFoldDB" id="A0AAV7JRH9"/>
<evidence type="ECO:0000313" key="11">
    <source>
        <dbReference type="Proteomes" id="UP001165289"/>
    </source>
</evidence>
<keyword evidence="11" id="KW-1185">Reference proteome</keyword>
<accession>A0AAV7JRH9</accession>
<dbReference type="InterPro" id="IPR023271">
    <property type="entry name" value="Aquaporin-like"/>
</dbReference>
<feature type="transmembrane region" description="Helical" evidence="9">
    <location>
        <begin position="265"/>
        <end position="288"/>
    </location>
</feature>
<dbReference type="InterPro" id="IPR050363">
    <property type="entry name" value="MIP/Aquaporin"/>
</dbReference>
<dbReference type="GO" id="GO:0015250">
    <property type="term" value="F:water channel activity"/>
    <property type="evidence" value="ECO:0007669"/>
    <property type="project" value="TreeGrafter"/>
</dbReference>